<dbReference type="RefSeq" id="WP_071426782.1">
    <property type="nucleotide sequence ID" value="NZ_JSVA01000014.1"/>
</dbReference>
<keyword evidence="10" id="KW-1185">Reference proteome</keyword>
<keyword evidence="2" id="KW-1003">Cell membrane</keyword>
<comment type="subcellular location">
    <subcellularLocation>
        <location evidence="1">Cell membrane</location>
        <topology evidence="1">Multi-pass membrane protein</topology>
    </subcellularLocation>
</comment>
<feature type="domain" description="MacB-like periplasmic core" evidence="8">
    <location>
        <begin position="21"/>
        <end position="233"/>
    </location>
</feature>
<evidence type="ECO:0000259" key="7">
    <source>
        <dbReference type="Pfam" id="PF02687"/>
    </source>
</evidence>
<feature type="domain" description="ABC3 transporter permease C-terminal" evidence="7">
    <location>
        <begin position="693"/>
        <end position="806"/>
    </location>
</feature>
<dbReference type="GO" id="GO:0022857">
    <property type="term" value="F:transmembrane transporter activity"/>
    <property type="evidence" value="ECO:0007669"/>
    <property type="project" value="TreeGrafter"/>
</dbReference>
<evidence type="ECO:0000256" key="2">
    <source>
        <dbReference type="ARBA" id="ARBA00022475"/>
    </source>
</evidence>
<evidence type="ECO:0000313" key="10">
    <source>
        <dbReference type="Proteomes" id="UP000036908"/>
    </source>
</evidence>
<feature type="transmembrane region" description="Helical" evidence="6">
    <location>
        <begin position="20"/>
        <end position="41"/>
    </location>
</feature>
<feature type="transmembrane region" description="Helical" evidence="6">
    <location>
        <begin position="286"/>
        <end position="305"/>
    </location>
</feature>
<dbReference type="EMBL" id="JSVA01000014">
    <property type="protein sequence ID" value="KOF02340.1"/>
    <property type="molecule type" value="Genomic_DNA"/>
</dbReference>
<dbReference type="Proteomes" id="UP000036908">
    <property type="component" value="Unassembled WGS sequence"/>
</dbReference>
<feature type="transmembrane region" description="Helical" evidence="6">
    <location>
        <begin position="742"/>
        <end position="761"/>
    </location>
</feature>
<accession>A0A0L8AJI5</accession>
<evidence type="ECO:0000256" key="5">
    <source>
        <dbReference type="ARBA" id="ARBA00023136"/>
    </source>
</evidence>
<evidence type="ECO:0008006" key="11">
    <source>
        <dbReference type="Google" id="ProtNLM"/>
    </source>
</evidence>
<keyword evidence="3 6" id="KW-0812">Transmembrane</keyword>
<feature type="domain" description="ABC3 transporter permease C-terminal" evidence="7">
    <location>
        <begin position="289"/>
        <end position="405"/>
    </location>
</feature>
<feature type="transmembrane region" description="Helical" evidence="6">
    <location>
        <begin position="776"/>
        <end position="796"/>
    </location>
</feature>
<evidence type="ECO:0000256" key="4">
    <source>
        <dbReference type="ARBA" id="ARBA00022989"/>
    </source>
</evidence>
<proteinExistence type="predicted"/>
<evidence type="ECO:0000313" key="9">
    <source>
        <dbReference type="EMBL" id="KOF02340.1"/>
    </source>
</evidence>
<dbReference type="Pfam" id="PF02687">
    <property type="entry name" value="FtsX"/>
    <property type="match status" value="2"/>
</dbReference>
<keyword evidence="5 6" id="KW-0472">Membrane</keyword>
<sequence length="813" mass="91552">MFRKNLIVALRNIKKRKSFAIINIFGLTVGMTVCFLILTYARFEMSYDRFHPQAEDIYRVTVDLYAEGTFQTADAQCYPAVGPMAVAEFPEVEEFAMARHIGRFLFKNEEKAFNEDRVYFANPGWLNVFDWGMTQGDRALALNEVAKIVITESVAKKYFGDEDPMGKILTAVPGGAEIPMQVTGVVKDVPENAHLKFDILISYQTGVQFLKWDYNNWSGNNEFMYLKTNGAKLDNTFTERLNQSFLAKTEGDRSEKLVIQPLTDIHLYSDRTFEAEVNGSESTVNVLLLVALFVLVIAWVNYINLSTAKALERGKEVGVRKVLGSNKGALLSQFLTESFMINFLSLILTLTLIQAVLPIFNQFSGLDLTFNVFSDLALFGFVMGLLFIGTLASGVYPALVLANYKPLEVLKGSLSSSKKGVVLRKGLVVFQFMITMVLLAGTMVIYTQVQEMRNQKLGVNIAQTVVVRSPLLADSNESQLQKRKALKTELKRLPQVLNVAYSETLFGQGTVEMNTGTGVYATGHEEGKGNVYFFYRVDAEFVPTFGFQVLAGRTFDNERDISASENFTSIMVNETARRLLGFNSNEEAIGAKVHFWGNEVKILGVFNDYNHHSLKTSIDPTIFWFDKEGNDGNYISVKLDDRDSGNSYKEMVAKIESVYRDVYPNSDFDYFFLDEKFNEQYKADQQFGAVFGVFASITVFVSILGLFGLVLYEVQQKIKEIGIRKVLGANVSSIIKMLSTNFMKLILLSVIIALPITYFGAQKWLQTFSYQTNLTWYVFTIPALLILGVAFLTVVFQAIKVARRNPIEALRYE</sequence>
<reference evidence="10" key="1">
    <citation type="submission" date="2014-11" db="EMBL/GenBank/DDBJ databases">
        <title>Genome sequencing of Roseivirga sp. D-25.</title>
        <authorList>
            <person name="Selvaratnam C."/>
            <person name="Thevarajoo S."/>
            <person name="Goh K.M."/>
            <person name="Eee R."/>
            <person name="Chan K.-G."/>
            <person name="Chong C.S."/>
        </authorList>
    </citation>
    <scope>NUCLEOTIDE SEQUENCE [LARGE SCALE GENOMIC DNA]</scope>
    <source>
        <strain evidence="10">D-25</strain>
    </source>
</reference>
<gene>
    <name evidence="9" type="ORF">OB69_13045</name>
</gene>
<keyword evidence="4 6" id="KW-1133">Transmembrane helix</keyword>
<dbReference type="Pfam" id="PF12704">
    <property type="entry name" value="MacB_PCD"/>
    <property type="match status" value="2"/>
</dbReference>
<dbReference type="InterPro" id="IPR050250">
    <property type="entry name" value="Macrolide_Exporter_MacB"/>
</dbReference>
<evidence type="ECO:0000256" key="1">
    <source>
        <dbReference type="ARBA" id="ARBA00004651"/>
    </source>
</evidence>
<dbReference type="InterPro" id="IPR003838">
    <property type="entry name" value="ABC3_permease_C"/>
</dbReference>
<dbReference type="GO" id="GO:0005886">
    <property type="term" value="C:plasma membrane"/>
    <property type="evidence" value="ECO:0007669"/>
    <property type="project" value="UniProtKB-SubCell"/>
</dbReference>
<comment type="caution">
    <text evidence="9">The sequence shown here is derived from an EMBL/GenBank/DDBJ whole genome shotgun (WGS) entry which is preliminary data.</text>
</comment>
<evidence type="ECO:0000256" key="3">
    <source>
        <dbReference type="ARBA" id="ARBA00022692"/>
    </source>
</evidence>
<evidence type="ECO:0000256" key="6">
    <source>
        <dbReference type="SAM" id="Phobius"/>
    </source>
</evidence>
<feature type="transmembrane region" description="Helical" evidence="6">
    <location>
        <begin position="339"/>
        <end position="357"/>
    </location>
</feature>
<dbReference type="OrthoDB" id="5933722at2"/>
<name>A0A0L8AJI5_9BACT</name>
<dbReference type="PANTHER" id="PTHR30572:SF18">
    <property type="entry name" value="ABC-TYPE MACROLIDE FAMILY EXPORT SYSTEM PERMEASE COMPONENT 2"/>
    <property type="match status" value="1"/>
</dbReference>
<dbReference type="PATRIC" id="fig|1566026.4.peg.907"/>
<evidence type="ECO:0000259" key="8">
    <source>
        <dbReference type="Pfam" id="PF12704"/>
    </source>
</evidence>
<dbReference type="PANTHER" id="PTHR30572">
    <property type="entry name" value="MEMBRANE COMPONENT OF TRANSPORTER-RELATED"/>
    <property type="match status" value="1"/>
</dbReference>
<dbReference type="AlphaFoldDB" id="A0A0L8AJI5"/>
<feature type="domain" description="MacB-like periplasmic core" evidence="8">
    <location>
        <begin position="434"/>
        <end position="648"/>
    </location>
</feature>
<feature type="transmembrane region" description="Helical" evidence="6">
    <location>
        <begin position="377"/>
        <end position="401"/>
    </location>
</feature>
<feature type="transmembrane region" description="Helical" evidence="6">
    <location>
        <begin position="687"/>
        <end position="712"/>
    </location>
</feature>
<dbReference type="InterPro" id="IPR025857">
    <property type="entry name" value="MacB_PCD"/>
</dbReference>
<feature type="transmembrane region" description="Helical" evidence="6">
    <location>
        <begin position="422"/>
        <end position="446"/>
    </location>
</feature>
<protein>
    <recommendedName>
        <fullName evidence="11">ABC transporter permease</fullName>
    </recommendedName>
</protein>
<organism evidence="9 10">
    <name type="scientific">Roseivirga seohaensis subsp. aquiponti</name>
    <dbReference type="NCBI Taxonomy" id="1566026"/>
    <lineage>
        <taxon>Bacteria</taxon>
        <taxon>Pseudomonadati</taxon>
        <taxon>Bacteroidota</taxon>
        <taxon>Cytophagia</taxon>
        <taxon>Cytophagales</taxon>
        <taxon>Roseivirgaceae</taxon>
        <taxon>Roseivirga</taxon>
    </lineage>
</organism>